<organism evidence="1 2">
    <name type="scientific">Rubritalea squalenifaciens DSM 18772</name>
    <dbReference type="NCBI Taxonomy" id="1123071"/>
    <lineage>
        <taxon>Bacteria</taxon>
        <taxon>Pseudomonadati</taxon>
        <taxon>Verrucomicrobiota</taxon>
        <taxon>Verrucomicrobiia</taxon>
        <taxon>Verrucomicrobiales</taxon>
        <taxon>Rubritaleaceae</taxon>
        <taxon>Rubritalea</taxon>
    </lineage>
</organism>
<gene>
    <name evidence="1" type="ORF">SAMN02745181_1230</name>
</gene>
<accession>A0A1M6GQ65</accession>
<dbReference type="InParanoid" id="A0A1M6GQ65"/>
<dbReference type="InterPro" id="IPR036188">
    <property type="entry name" value="FAD/NAD-bd_sf"/>
</dbReference>
<dbReference type="PANTHER" id="PTHR42685:SF19">
    <property type="entry name" value="POSSIBLE OXIDOREDUCTASE"/>
    <property type="match status" value="1"/>
</dbReference>
<evidence type="ECO:0000313" key="1">
    <source>
        <dbReference type="EMBL" id="SHJ12059.1"/>
    </source>
</evidence>
<dbReference type="OrthoDB" id="9806565at2"/>
<dbReference type="EMBL" id="FQYR01000003">
    <property type="protein sequence ID" value="SHJ12059.1"/>
    <property type="molecule type" value="Genomic_DNA"/>
</dbReference>
<evidence type="ECO:0000313" key="2">
    <source>
        <dbReference type="Proteomes" id="UP000184510"/>
    </source>
</evidence>
<dbReference type="STRING" id="1123071.SAMN02745181_1230"/>
<reference evidence="1 2" key="1">
    <citation type="submission" date="2016-11" db="EMBL/GenBank/DDBJ databases">
        <authorList>
            <person name="Jaros S."/>
            <person name="Januszkiewicz K."/>
            <person name="Wedrychowicz H."/>
        </authorList>
    </citation>
    <scope>NUCLEOTIDE SEQUENCE [LARGE SCALE GENOMIC DNA]</scope>
    <source>
        <strain evidence="1 2">DSM 18772</strain>
    </source>
</reference>
<dbReference type="Proteomes" id="UP000184510">
    <property type="component" value="Unassembled WGS sequence"/>
</dbReference>
<dbReference type="InterPro" id="IPR050407">
    <property type="entry name" value="Geranylgeranyl_reductase"/>
</dbReference>
<name>A0A1M6GQ65_9BACT</name>
<keyword evidence="2" id="KW-1185">Reference proteome</keyword>
<dbReference type="SUPFAM" id="SSF51905">
    <property type="entry name" value="FAD/NAD(P)-binding domain"/>
    <property type="match status" value="1"/>
</dbReference>
<protein>
    <submittedName>
        <fullName evidence="1">Dehydrogenase (Flavoprotein)</fullName>
    </submittedName>
</protein>
<dbReference type="Gene3D" id="3.50.50.60">
    <property type="entry name" value="FAD/NAD(P)-binding domain"/>
    <property type="match status" value="2"/>
</dbReference>
<dbReference type="AlphaFoldDB" id="A0A1M6GQ65"/>
<sequence>MSGAISKPIEICGGGLSGLSLGIALRKRGIPVVLREAGSYPRHKVCGEFICGVSREVLEGLGISEALADAQVLSSSAWFRKGRLILERELPTPARGISRFSLDQRLAGQFEDLGGELITGERCQLGRESGEGVVWAAGRPRNQGRRWLGLKMHCSDLELNADLEMHLGDGAYVGVSKIEGGRANVCGLFALRSGLSGKQILSQYLRAAGLDHLNERLQEARCHEESFCAVAGFELGKSQRPSQMLCLGDAWAMIPPFTGNGMSMAFESAAEAVGLLESYALGKSSWSECLYQYNLNLSQRFDRRLSLAALLNPAMLGAVGQHAVSGIAKAKLLPFDWLFQRLRDV</sequence>
<dbReference type="PANTHER" id="PTHR42685">
    <property type="entry name" value="GERANYLGERANYL DIPHOSPHATE REDUCTASE"/>
    <property type="match status" value="1"/>
</dbReference>
<proteinExistence type="predicted"/>
<dbReference type="PRINTS" id="PR00420">
    <property type="entry name" value="RNGMNOXGNASE"/>
</dbReference>
<dbReference type="RefSeq" id="WP_143158618.1">
    <property type="nucleotide sequence ID" value="NZ_FQYR01000003.1"/>
</dbReference>